<dbReference type="PANTHER" id="PTHR36435">
    <property type="entry name" value="SLR1288 PROTEIN"/>
    <property type="match status" value="1"/>
</dbReference>
<comment type="caution">
    <text evidence="3">The sequence shown here is derived from an EMBL/GenBank/DDBJ whole genome shotgun (WGS) entry which is preliminary data.</text>
</comment>
<dbReference type="EMBL" id="LJJD01000037">
    <property type="protein sequence ID" value="KQL55769.1"/>
    <property type="molecule type" value="Genomic_DNA"/>
</dbReference>
<evidence type="ECO:0000259" key="2">
    <source>
        <dbReference type="Pfam" id="PF02517"/>
    </source>
</evidence>
<feature type="transmembrane region" description="Helical" evidence="1">
    <location>
        <begin position="91"/>
        <end position="114"/>
    </location>
</feature>
<organism evidence="3 4">
    <name type="scientific">Alkalicoccobacillus plakortidis</name>
    <dbReference type="NCBI Taxonomy" id="444060"/>
    <lineage>
        <taxon>Bacteria</taxon>
        <taxon>Bacillati</taxon>
        <taxon>Bacillota</taxon>
        <taxon>Bacilli</taxon>
        <taxon>Bacillales</taxon>
        <taxon>Bacillaceae</taxon>
        <taxon>Alkalicoccobacillus</taxon>
    </lineage>
</organism>
<evidence type="ECO:0000256" key="1">
    <source>
        <dbReference type="SAM" id="Phobius"/>
    </source>
</evidence>
<sequence>MANRRGLIVEKQRPGWLEIIVLAIVYIVVVVVFSKIIVEQTSETPIIMGLSLSALSAGAGLCAFAAAYFLRIRKPLPFGLKKTTGKWLIAGAVLGVAVYVSGVVLFNILAFFGYTDFTTQDAYREAAAGGTLLFLLQLILIAVATPIGEEFAFRGVLTSALLRYGPWVSIIISSLIFAVAHGINEVLPIAFFTGLAAAYLFYRTGSVWPGVIVHCVNNGLATLASFIAMNFL</sequence>
<dbReference type="GO" id="GO:0004175">
    <property type="term" value="F:endopeptidase activity"/>
    <property type="evidence" value="ECO:0007669"/>
    <property type="project" value="UniProtKB-ARBA"/>
</dbReference>
<keyword evidence="1" id="KW-1133">Transmembrane helix</keyword>
<proteinExistence type="predicted"/>
<dbReference type="InterPro" id="IPR052710">
    <property type="entry name" value="CAAX_protease"/>
</dbReference>
<keyword evidence="1" id="KW-0472">Membrane</keyword>
<dbReference type="AlphaFoldDB" id="A0A9D5HZP3"/>
<dbReference type="Pfam" id="PF02517">
    <property type="entry name" value="Rce1-like"/>
    <property type="match status" value="1"/>
</dbReference>
<keyword evidence="1" id="KW-0812">Transmembrane</keyword>
<gene>
    <name evidence="3" type="ORF">AN965_16975</name>
</gene>
<feature type="transmembrane region" description="Helical" evidence="1">
    <location>
        <begin position="46"/>
        <end position="70"/>
    </location>
</feature>
<evidence type="ECO:0000313" key="3">
    <source>
        <dbReference type="EMBL" id="KQL55769.1"/>
    </source>
</evidence>
<name>A0A9D5HZP3_9BACI</name>
<dbReference type="GO" id="GO:0080120">
    <property type="term" value="P:CAAX-box protein maturation"/>
    <property type="evidence" value="ECO:0007669"/>
    <property type="project" value="UniProtKB-ARBA"/>
</dbReference>
<feature type="transmembrane region" description="Helical" evidence="1">
    <location>
        <begin position="160"/>
        <end position="180"/>
    </location>
</feature>
<feature type="domain" description="CAAX prenyl protease 2/Lysostaphin resistance protein A-like" evidence="2">
    <location>
        <begin position="133"/>
        <end position="219"/>
    </location>
</feature>
<feature type="transmembrane region" description="Helical" evidence="1">
    <location>
        <begin position="15"/>
        <end position="34"/>
    </location>
</feature>
<feature type="transmembrane region" description="Helical" evidence="1">
    <location>
        <begin position="211"/>
        <end position="231"/>
    </location>
</feature>
<keyword evidence="4" id="KW-1185">Reference proteome</keyword>
<feature type="transmembrane region" description="Helical" evidence="1">
    <location>
        <begin position="126"/>
        <end position="148"/>
    </location>
</feature>
<dbReference type="InterPro" id="IPR003675">
    <property type="entry name" value="Rce1/LyrA-like_dom"/>
</dbReference>
<dbReference type="Proteomes" id="UP000051061">
    <property type="component" value="Unassembled WGS sequence"/>
</dbReference>
<accession>A0A9D5HZP3</accession>
<evidence type="ECO:0000313" key="4">
    <source>
        <dbReference type="Proteomes" id="UP000051061"/>
    </source>
</evidence>
<protein>
    <recommendedName>
        <fullName evidence="2">CAAX prenyl protease 2/Lysostaphin resistance protein A-like domain-containing protein</fullName>
    </recommendedName>
</protein>
<dbReference type="PANTHER" id="PTHR36435:SF1">
    <property type="entry name" value="CAAX AMINO TERMINAL PROTEASE FAMILY PROTEIN"/>
    <property type="match status" value="1"/>
</dbReference>
<reference evidence="3 4" key="1">
    <citation type="submission" date="2015-09" db="EMBL/GenBank/DDBJ databases">
        <title>Genome sequencing project for genomic taxonomy and phylogenomics of Bacillus-like bacteria.</title>
        <authorList>
            <person name="Liu B."/>
            <person name="Wang J."/>
            <person name="Zhu Y."/>
            <person name="Liu G."/>
            <person name="Chen Q."/>
            <person name="Chen Z."/>
            <person name="Lan J."/>
            <person name="Che J."/>
            <person name="Ge C."/>
            <person name="Shi H."/>
            <person name="Pan Z."/>
            <person name="Liu X."/>
        </authorList>
    </citation>
    <scope>NUCLEOTIDE SEQUENCE [LARGE SCALE GENOMIC DNA]</scope>
    <source>
        <strain evidence="3 4">DSM 19153</strain>
    </source>
</reference>